<reference evidence="1" key="1">
    <citation type="journal article" date="2021" name="Open Biol.">
        <title>Shared evolutionary footprints suggest mitochondrial oxidative damage underlies multiple complex I losses in fungi.</title>
        <authorList>
            <person name="Schikora-Tamarit M.A."/>
            <person name="Marcet-Houben M."/>
            <person name="Nosek J."/>
            <person name="Gabaldon T."/>
        </authorList>
    </citation>
    <scope>NUCLEOTIDE SEQUENCE</scope>
    <source>
        <strain evidence="1">CBS2887</strain>
    </source>
</reference>
<evidence type="ECO:0000313" key="1">
    <source>
        <dbReference type="EMBL" id="KAH3681225.1"/>
    </source>
</evidence>
<sequence>MALRLSQDTINTQDVLDRIFMDDELHIEDLLCECLETVFDEGRHRWLVHWLVIEREPIRVKDRLSQRGLEINVREMGLEH</sequence>
<evidence type="ECO:0000313" key="2">
    <source>
        <dbReference type="Proteomes" id="UP000774326"/>
    </source>
</evidence>
<dbReference type="Proteomes" id="UP000774326">
    <property type="component" value="Unassembled WGS sequence"/>
</dbReference>
<protein>
    <submittedName>
        <fullName evidence="1">Uncharacterized protein</fullName>
    </submittedName>
</protein>
<keyword evidence="2" id="KW-1185">Reference proteome</keyword>
<gene>
    <name evidence="1" type="ORF">WICPIJ_007808</name>
</gene>
<comment type="caution">
    <text evidence="1">The sequence shown here is derived from an EMBL/GenBank/DDBJ whole genome shotgun (WGS) entry which is preliminary data.</text>
</comment>
<organism evidence="1 2">
    <name type="scientific">Wickerhamomyces pijperi</name>
    <name type="common">Yeast</name>
    <name type="synonym">Pichia pijperi</name>
    <dbReference type="NCBI Taxonomy" id="599730"/>
    <lineage>
        <taxon>Eukaryota</taxon>
        <taxon>Fungi</taxon>
        <taxon>Dikarya</taxon>
        <taxon>Ascomycota</taxon>
        <taxon>Saccharomycotina</taxon>
        <taxon>Saccharomycetes</taxon>
        <taxon>Phaffomycetales</taxon>
        <taxon>Wickerhamomycetaceae</taxon>
        <taxon>Wickerhamomyces</taxon>
    </lineage>
</organism>
<dbReference type="AlphaFoldDB" id="A0A9P8Q130"/>
<name>A0A9P8Q130_WICPI</name>
<accession>A0A9P8Q130</accession>
<reference evidence="1" key="2">
    <citation type="submission" date="2021-01" db="EMBL/GenBank/DDBJ databases">
        <authorList>
            <person name="Schikora-Tamarit M.A."/>
        </authorList>
    </citation>
    <scope>NUCLEOTIDE SEQUENCE</scope>
    <source>
        <strain evidence="1">CBS2887</strain>
    </source>
</reference>
<proteinExistence type="predicted"/>
<dbReference type="EMBL" id="JAEUBG010004534">
    <property type="protein sequence ID" value="KAH3681225.1"/>
    <property type="molecule type" value="Genomic_DNA"/>
</dbReference>